<dbReference type="Pfam" id="PF06985">
    <property type="entry name" value="HET"/>
    <property type="match status" value="1"/>
</dbReference>
<evidence type="ECO:0000259" key="2">
    <source>
        <dbReference type="Pfam" id="PF06985"/>
    </source>
</evidence>
<dbReference type="PANTHER" id="PTHR24148">
    <property type="entry name" value="ANKYRIN REPEAT DOMAIN-CONTAINING PROTEIN 39 HOMOLOG-RELATED"/>
    <property type="match status" value="1"/>
</dbReference>
<dbReference type="RefSeq" id="XP_001912216.1">
    <property type="nucleotide sequence ID" value="XM_001912181.1"/>
</dbReference>
<reference evidence="3" key="1">
    <citation type="journal article" date="2008" name="Genome Biol.">
        <title>The genome sequence of the model ascomycete fungus Podospora anserina.</title>
        <authorList>
            <person name="Espagne E."/>
            <person name="Lespinet O."/>
            <person name="Malagnac F."/>
            <person name="Da Silva C."/>
            <person name="Jaillon O."/>
            <person name="Porcel B.M."/>
            <person name="Couloux A."/>
            <person name="Aury J.-M."/>
            <person name="Segurens B."/>
            <person name="Poulain J."/>
            <person name="Anthouard V."/>
            <person name="Grossetete S."/>
            <person name="Khalili H."/>
            <person name="Coppin E."/>
            <person name="Dequard-Chablat M."/>
            <person name="Picard M."/>
            <person name="Contamine V."/>
            <person name="Arnaise S."/>
            <person name="Bourdais A."/>
            <person name="Berteaux-Lecellier V."/>
            <person name="Gautheret D."/>
            <person name="de Vries R.P."/>
            <person name="Battaglia E."/>
            <person name="Coutinho P.M."/>
            <person name="Danchin E.G.J."/>
            <person name="Henrissat B."/>
            <person name="El Khoury R."/>
            <person name="Sainsard-Chanet A."/>
            <person name="Boivin A."/>
            <person name="Pinan-Lucarre B."/>
            <person name="Sellem C.H."/>
            <person name="Debuchy R."/>
            <person name="Wincker P."/>
            <person name="Weissenbach J."/>
            <person name="Silar P."/>
        </authorList>
    </citation>
    <scope>NUCLEOTIDE SEQUENCE [LARGE SCALE GENOMIC DNA]</scope>
    <source>
        <strain evidence="3">S mat+</strain>
    </source>
</reference>
<evidence type="ECO:0000313" key="3">
    <source>
        <dbReference type="EMBL" id="CAP59695.1"/>
    </source>
</evidence>
<dbReference type="PANTHER" id="PTHR24148:SF81">
    <property type="entry name" value="HETEROKARYON INCOMPATIBILITY DOMAIN-CONTAINING PROTEIN"/>
    <property type="match status" value="1"/>
</dbReference>
<protein>
    <submittedName>
        <fullName evidence="3">Podospora anserina S mat+ genomic DNA chromosome 1, supercontig 1</fullName>
    </submittedName>
</protein>
<proteinExistence type="predicted"/>
<dbReference type="HOGENOM" id="CLU_306766_0_0_1"/>
<dbReference type="GeneID" id="6196908"/>
<feature type="domain" description="Heterokaryon incompatibility" evidence="2">
    <location>
        <begin position="232"/>
        <end position="377"/>
    </location>
</feature>
<dbReference type="InterPro" id="IPR010730">
    <property type="entry name" value="HET"/>
</dbReference>
<gene>
    <name evidence="3" type="ORF">PODANS_1_570</name>
</gene>
<organism evidence="3">
    <name type="scientific">Podospora anserina (strain S / ATCC MYA-4624 / DSM 980 / FGSC 10383)</name>
    <name type="common">Pleurage anserina</name>
    <dbReference type="NCBI Taxonomy" id="515849"/>
    <lineage>
        <taxon>Eukaryota</taxon>
        <taxon>Fungi</taxon>
        <taxon>Dikarya</taxon>
        <taxon>Ascomycota</taxon>
        <taxon>Pezizomycotina</taxon>
        <taxon>Sordariomycetes</taxon>
        <taxon>Sordariomycetidae</taxon>
        <taxon>Sordariales</taxon>
        <taxon>Podosporaceae</taxon>
        <taxon>Podospora</taxon>
        <taxon>Podospora anserina</taxon>
    </lineage>
</organism>
<evidence type="ECO:0000256" key="1">
    <source>
        <dbReference type="SAM" id="MobiDB-lite"/>
    </source>
</evidence>
<dbReference type="KEGG" id="pan:PODANSg09262"/>
<reference evidence="3" key="2">
    <citation type="submission" date="2008-07" db="EMBL/GenBank/DDBJ databases">
        <authorList>
            <person name="Genoscope - CEA"/>
        </authorList>
    </citation>
    <scope>NUCLEOTIDE SEQUENCE</scope>
    <source>
        <strain evidence="3">S mat+</strain>
    </source>
</reference>
<dbReference type="VEuPathDB" id="FungiDB:PODANS_1_570"/>
<dbReference type="InterPro" id="IPR052895">
    <property type="entry name" value="HetReg/Transcr_Mod"/>
</dbReference>
<dbReference type="AlphaFoldDB" id="B2A9E8"/>
<feature type="region of interest" description="Disordered" evidence="1">
    <location>
        <begin position="877"/>
        <end position="896"/>
    </location>
</feature>
<accession>B2A9E8</accession>
<name>B2A9E8_PODAN</name>
<feature type="compositionally biased region" description="Basic and acidic residues" evidence="1">
    <location>
        <begin position="877"/>
        <end position="886"/>
    </location>
</feature>
<sequence>MAQAHFLLELGDEATSWAFSDLIDNGRFVFQLCCRSLMRASRASRSEPTTAVAPPSPTQRLVKHASFSFPALQDQNQGHSLSVSAYTMSRWHLETCMSPDVVVTGGTHIYCMICNQAPDIDKLVADPGHQNPTAPLIPPDEPYGAYNLSWPPGIPYRRTGQHITREEPVDQNEAENSNSSDGLFSNIQLRAAYEKALGPDEFRLICLPSTDDVNTPIHLTLETYGDERYPEYETVSYTWGGEDEDGTLCKPVFVGPYWEVLLQTKNCWEMLRFLRPRRGYRLVWVDAICINQLDSLERATQVAKMRSIYKNSRRTVVYLGPEITPITTHAHPVRLSAREAVTLSRGGETELIGTGGKVNLGQLLQCRYFSRIWVIQELLLSRQVSIPVRDMEIDFDSLSINAITGQAGEGRRPRQLWDSTPAPWFQYLSQGGYLRHGLLDWTLLTSSSTASDMRDELFSLLGLVPNNNLTPDYGISRLHAQIGVAAHSLFRLGSFENFYIAPTQQRERPDNYPSWVPYRARTGGAARVSWTSQEPKRVLQEFYEALKRHFDKSYSGRHAIYQPEEDNESTLWTAEATIDVDTAALTLKATHLATCTDVPVEVPFTKKNHFRSRTEREPGWKAFVVRSNEMEMYLLSNRSSALDKVVEPFDHIYWLHGGYTKEETPGFLILRPIKGQEGKRFRLVGFCSQVLFVEVFVAGRKTVPNRQPNRARSIAIHYLSSSNLQRGLKRAVDDAVAKFGCLEELFPGVVTPQGQLWSFLALMKLASWPSQPFTFFSEYLSHLDSRYDGVVTKEMRRLEDDQHEVEILTITVPSADISKFVLSWGYLRPPFVKFQQLQSREDQDVPWDESRVVVVETLQEDDVLRLRAEMSAKDLADLRRSGKRDSSGPGEQQISNVISPEAQTVWKYFQELEKARWATGGMGIQEMVRLVQSGQDTSSMACPEWPADIVDAFQVQGNTLQITIV</sequence>
<dbReference type="EMBL" id="CU633438">
    <property type="protein sequence ID" value="CAP59695.1"/>
    <property type="molecule type" value="Genomic_DNA"/>
</dbReference>
<dbReference type="OrthoDB" id="2157530at2759"/>